<keyword evidence="2" id="KW-1185">Reference proteome</keyword>
<protein>
    <submittedName>
        <fullName evidence="1">Uncharacterized protein</fullName>
    </submittedName>
</protein>
<dbReference type="AlphaFoldDB" id="A0A1K1SRY5"/>
<dbReference type="EMBL" id="FPJG01000006">
    <property type="protein sequence ID" value="SFW87073.1"/>
    <property type="molecule type" value="Genomic_DNA"/>
</dbReference>
<dbReference type="RefSeq" id="WP_072479890.1">
    <property type="nucleotide sequence ID" value="NZ_FPJG01000006.1"/>
</dbReference>
<organism evidence="1 2">
    <name type="scientific">Amycolatopsis australiensis</name>
    <dbReference type="NCBI Taxonomy" id="546364"/>
    <lineage>
        <taxon>Bacteria</taxon>
        <taxon>Bacillati</taxon>
        <taxon>Actinomycetota</taxon>
        <taxon>Actinomycetes</taxon>
        <taxon>Pseudonocardiales</taxon>
        <taxon>Pseudonocardiaceae</taxon>
        <taxon>Amycolatopsis</taxon>
    </lineage>
</organism>
<proteinExistence type="predicted"/>
<sequence>MSPLSTVDELKAALAELVSARVIGFSRTVNIAEVGFARGEVETWLHAQCPFRVTRGESTWFGTVDMAYPGTADADPDEAYRNNQTMFDKRARQVSERFQSVEYFVETATLGRAGTITLVLTGSIVIEVFPACGGPIEQWRLFDRGSDIHYVFPDVADR</sequence>
<evidence type="ECO:0000313" key="1">
    <source>
        <dbReference type="EMBL" id="SFW87073.1"/>
    </source>
</evidence>
<gene>
    <name evidence="1" type="ORF">SAMN04489730_6587</name>
</gene>
<name>A0A1K1SRY5_9PSEU</name>
<accession>A0A1K1SRY5</accession>
<evidence type="ECO:0000313" key="2">
    <source>
        <dbReference type="Proteomes" id="UP000182740"/>
    </source>
</evidence>
<dbReference type="Proteomes" id="UP000182740">
    <property type="component" value="Unassembled WGS sequence"/>
</dbReference>
<dbReference type="OrthoDB" id="3624663at2"/>
<reference evidence="2" key="1">
    <citation type="submission" date="2016-11" db="EMBL/GenBank/DDBJ databases">
        <authorList>
            <person name="Varghese N."/>
            <person name="Submissions S."/>
        </authorList>
    </citation>
    <scope>NUCLEOTIDE SEQUENCE [LARGE SCALE GENOMIC DNA]</scope>
    <source>
        <strain evidence="2">DSM 44671</strain>
    </source>
</reference>
<dbReference type="STRING" id="546364.SAMN04489730_6587"/>